<accession>A0A0F8YKD0</accession>
<evidence type="ECO:0000313" key="1">
    <source>
        <dbReference type="EMBL" id="KKK48541.1"/>
    </source>
</evidence>
<reference evidence="1" key="1">
    <citation type="journal article" date="2015" name="Nature">
        <title>Complex archaea that bridge the gap between prokaryotes and eukaryotes.</title>
        <authorList>
            <person name="Spang A."/>
            <person name="Saw J.H."/>
            <person name="Jorgensen S.L."/>
            <person name="Zaremba-Niedzwiedzka K."/>
            <person name="Martijn J."/>
            <person name="Lind A.E."/>
            <person name="van Eijk R."/>
            <person name="Schleper C."/>
            <person name="Guy L."/>
            <person name="Ettema T.J."/>
        </authorList>
    </citation>
    <scope>NUCLEOTIDE SEQUENCE</scope>
</reference>
<gene>
    <name evidence="1" type="ORF">LCGC14_3144070</name>
</gene>
<proteinExistence type="predicted"/>
<dbReference type="EMBL" id="LAZR01069012">
    <property type="protein sequence ID" value="KKK48541.1"/>
    <property type="molecule type" value="Genomic_DNA"/>
</dbReference>
<comment type="caution">
    <text evidence="1">The sequence shown here is derived from an EMBL/GenBank/DDBJ whole genome shotgun (WGS) entry which is preliminary data.</text>
</comment>
<dbReference type="AlphaFoldDB" id="A0A0F8YKD0"/>
<protein>
    <submittedName>
        <fullName evidence="1">Uncharacterized protein</fullName>
    </submittedName>
</protein>
<organism evidence="1">
    <name type="scientific">marine sediment metagenome</name>
    <dbReference type="NCBI Taxonomy" id="412755"/>
    <lineage>
        <taxon>unclassified sequences</taxon>
        <taxon>metagenomes</taxon>
        <taxon>ecological metagenomes</taxon>
    </lineage>
</organism>
<name>A0A0F8YKD0_9ZZZZ</name>
<sequence>MSYKVEHARKVMRKVFEKDPDFKRVYIQNIESLLDMHGFYSEDNVFSGNHIAGEIIDLVFGEGE</sequence>